<evidence type="ECO:0000256" key="1">
    <source>
        <dbReference type="SAM" id="SignalP"/>
    </source>
</evidence>
<dbReference type="Proteomes" id="UP000076852">
    <property type="component" value="Chromosome 1"/>
</dbReference>
<dbReference type="InterPro" id="IPR011465">
    <property type="entry name" value="DUF1571"/>
</dbReference>
<keyword evidence="3" id="KW-1185">Reference proteome</keyword>
<proteinExistence type="predicted"/>
<gene>
    <name evidence="2" type="ORF">AYM40_10120</name>
</gene>
<feature type="chain" id="PRO_5007813659" description="DUF1571 domain-containing protein" evidence="1">
    <location>
        <begin position="37"/>
        <end position="312"/>
    </location>
</feature>
<dbReference type="EMBL" id="CP014578">
    <property type="protein sequence ID" value="ANB72686.1"/>
    <property type="molecule type" value="Genomic_DNA"/>
</dbReference>
<reference evidence="2 3" key="1">
    <citation type="journal article" date="2016" name="Gene">
        <title>PacBio SMRT assembly of a complex multi-replicon genome reveals chlorocatechol degradative operon in a region of genome plasticity.</title>
        <authorList>
            <person name="Ricker N."/>
            <person name="Shen S.Y."/>
            <person name="Goordial J."/>
            <person name="Jin S."/>
            <person name="Fulthorpe R.R."/>
        </authorList>
    </citation>
    <scope>NUCLEOTIDE SEQUENCE [LARGE SCALE GENOMIC DNA]</scope>
    <source>
        <strain evidence="2 3">OLGA172</strain>
    </source>
</reference>
<dbReference type="STRING" id="1804984.AYM40_10120"/>
<evidence type="ECO:0008006" key="4">
    <source>
        <dbReference type="Google" id="ProtNLM"/>
    </source>
</evidence>
<evidence type="ECO:0000313" key="3">
    <source>
        <dbReference type="Proteomes" id="UP000076852"/>
    </source>
</evidence>
<dbReference type="KEGG" id="buz:AYM40_10120"/>
<dbReference type="RefSeq" id="WP_063496110.1">
    <property type="nucleotide sequence ID" value="NZ_CP014578.1"/>
</dbReference>
<protein>
    <recommendedName>
        <fullName evidence="4">DUF1571 domain-containing protein</fullName>
    </recommendedName>
</protein>
<dbReference type="OrthoDB" id="8959033at2"/>
<name>A0A160FKS9_9BURK</name>
<organism evidence="2 3">
    <name type="scientific">Paraburkholderia phytofirmans OLGA172</name>
    <dbReference type="NCBI Taxonomy" id="1417228"/>
    <lineage>
        <taxon>Bacteria</taxon>
        <taxon>Pseudomonadati</taxon>
        <taxon>Pseudomonadota</taxon>
        <taxon>Betaproteobacteria</taxon>
        <taxon>Burkholderiales</taxon>
        <taxon>Burkholderiaceae</taxon>
        <taxon>Paraburkholderia</taxon>
    </lineage>
</organism>
<keyword evidence="1" id="KW-0732">Signal</keyword>
<dbReference type="AlphaFoldDB" id="A0A160FKS9"/>
<accession>A0A160FKS9</accession>
<sequence>MLRVAKTSIKSRVAGFARLASLAIASAAMIVAPGHAEDAPTPASHPEPGDQSPVAITQVSSLPVERQIVWLSHAARSGELERLDDAQLIELFRALAPDTLSRYVQTGSARYREYEFQTFSQQRVKGRWQTKPAHMLVRYRQEPRQVYVKWLADGRNAGQEMIYDEKRDPDQLYAHLGGILNLASFWVPIDGARVKAQSNHTVRELGIDYFTDLFLAELKKYRAAGVEKPSKIEVLNDHGARVVAFTWETPTGRPDFYAKKERLGLDLRQPFFRTSEAWDNDLQLFEKFSFTDVTLKRFDDSVFDPKNPEYRF</sequence>
<feature type="signal peptide" evidence="1">
    <location>
        <begin position="1"/>
        <end position="36"/>
    </location>
</feature>
<dbReference type="Pfam" id="PF07608">
    <property type="entry name" value="DUF1571"/>
    <property type="match status" value="1"/>
</dbReference>
<evidence type="ECO:0000313" key="2">
    <source>
        <dbReference type="EMBL" id="ANB72686.1"/>
    </source>
</evidence>